<feature type="domain" description="Aldehyde oxidase/xanthine dehydrogenase a/b hammerhead" evidence="2">
    <location>
        <begin position="32"/>
        <end position="149"/>
    </location>
</feature>
<dbReference type="PANTHER" id="PTHR11908:SF123">
    <property type="entry name" value="ALDEHYDE OXIDOREDUCTASE MOLYBDENUM-BINDING SUBUNIT PAOC"/>
    <property type="match status" value="1"/>
</dbReference>
<dbReference type="Gene3D" id="3.90.1170.50">
    <property type="entry name" value="Aldehyde oxidase/xanthine dehydrogenase, a/b hammerhead"/>
    <property type="match status" value="1"/>
</dbReference>
<feature type="region of interest" description="Disordered" evidence="1">
    <location>
        <begin position="156"/>
        <end position="177"/>
    </location>
</feature>
<dbReference type="Proteomes" id="UP000557688">
    <property type="component" value="Unassembled WGS sequence"/>
</dbReference>
<keyword evidence="4" id="KW-1185">Reference proteome</keyword>
<dbReference type="PANTHER" id="PTHR11908">
    <property type="entry name" value="XANTHINE DEHYDROGENASE"/>
    <property type="match status" value="1"/>
</dbReference>
<dbReference type="Pfam" id="PF02738">
    <property type="entry name" value="MoCoBD_1"/>
    <property type="match status" value="1"/>
</dbReference>
<evidence type="ECO:0000313" key="3">
    <source>
        <dbReference type="EMBL" id="MBB3174592.1"/>
    </source>
</evidence>
<dbReference type="EC" id="1.17.1.4" evidence="3"/>
<dbReference type="EMBL" id="JACHXV010000009">
    <property type="protein sequence ID" value="MBB3174592.1"/>
    <property type="molecule type" value="Genomic_DNA"/>
</dbReference>
<dbReference type="SUPFAM" id="SSF54665">
    <property type="entry name" value="CO dehydrogenase molybdoprotein N-domain-like"/>
    <property type="match status" value="1"/>
</dbReference>
<dbReference type="AlphaFoldDB" id="A0A839V4X8"/>
<evidence type="ECO:0000313" key="4">
    <source>
        <dbReference type="Proteomes" id="UP000557688"/>
    </source>
</evidence>
<dbReference type="Pfam" id="PF20256">
    <property type="entry name" value="MoCoBD_2"/>
    <property type="match status" value="1"/>
</dbReference>
<dbReference type="InterPro" id="IPR046867">
    <property type="entry name" value="AldOxase/xan_DH_MoCoBD2"/>
</dbReference>
<dbReference type="Pfam" id="PF01315">
    <property type="entry name" value="Ald_Xan_dh_C"/>
    <property type="match status" value="1"/>
</dbReference>
<protein>
    <submittedName>
        <fullName evidence="3">Xanthine dehydrogenase YagR molybdenum-binding subunit</fullName>
        <ecNumber evidence="3">1.17.1.4</ecNumber>
    </submittedName>
</protein>
<dbReference type="Gene3D" id="3.30.365.10">
    <property type="entry name" value="Aldehyde oxidase/xanthine dehydrogenase, molybdopterin binding domain"/>
    <property type="match status" value="4"/>
</dbReference>
<dbReference type="GO" id="GO:0005506">
    <property type="term" value="F:iron ion binding"/>
    <property type="evidence" value="ECO:0007669"/>
    <property type="project" value="InterPro"/>
</dbReference>
<organism evidence="3 4">
    <name type="scientific">Endobacter medicaginis</name>
    <dbReference type="NCBI Taxonomy" id="1181271"/>
    <lineage>
        <taxon>Bacteria</taxon>
        <taxon>Pseudomonadati</taxon>
        <taxon>Pseudomonadota</taxon>
        <taxon>Alphaproteobacteria</taxon>
        <taxon>Acetobacterales</taxon>
        <taxon>Acetobacteraceae</taxon>
        <taxon>Endobacter</taxon>
    </lineage>
</organism>
<dbReference type="GO" id="GO:0004854">
    <property type="term" value="F:xanthine dehydrogenase activity"/>
    <property type="evidence" value="ECO:0007669"/>
    <property type="project" value="UniProtKB-EC"/>
</dbReference>
<dbReference type="RefSeq" id="WP_218062075.1">
    <property type="nucleotide sequence ID" value="NZ_JACHXV010000009.1"/>
</dbReference>
<dbReference type="InterPro" id="IPR016208">
    <property type="entry name" value="Ald_Oxase/xanthine_DH-like"/>
</dbReference>
<comment type="caution">
    <text evidence="3">The sequence shown here is derived from an EMBL/GenBank/DDBJ whole genome shotgun (WGS) entry which is preliminary data.</text>
</comment>
<dbReference type="InterPro" id="IPR037165">
    <property type="entry name" value="AldOxase/xan_DH_Mopterin-bd_sf"/>
</dbReference>
<name>A0A839V4X8_9PROT</name>
<accession>A0A839V4X8</accession>
<dbReference type="InterPro" id="IPR008274">
    <property type="entry name" value="AldOxase/xan_DH_MoCoBD1"/>
</dbReference>
<keyword evidence="3" id="KW-0560">Oxidoreductase</keyword>
<proteinExistence type="predicted"/>
<reference evidence="3 4" key="1">
    <citation type="submission" date="2020-08" db="EMBL/GenBank/DDBJ databases">
        <title>Genomic Encyclopedia of Type Strains, Phase III (KMG-III): the genomes of soil and plant-associated and newly described type strains.</title>
        <authorList>
            <person name="Whitman W."/>
        </authorList>
    </citation>
    <scope>NUCLEOTIDE SEQUENCE [LARGE SCALE GENOMIC DNA]</scope>
    <source>
        <strain evidence="3 4">CECT 8088</strain>
    </source>
</reference>
<dbReference type="InterPro" id="IPR000674">
    <property type="entry name" value="Ald_Oxase/Xan_DH_a/b"/>
</dbReference>
<gene>
    <name evidence="3" type="ORF">FHR90_002437</name>
</gene>
<dbReference type="InterPro" id="IPR036856">
    <property type="entry name" value="Ald_Oxase/Xan_DH_a/b_sf"/>
</dbReference>
<sequence>MTAPVGRNAIDINAGGLIGKKLPRVEGPLKVSGRAPYAYEVHPDGVEGVLYGYPVPAPIGLGSIGSIDTDAATASPGVIAVLTHDNMPQGYASGPALAAALKENRLVNPILASHVIDHYGQPVACVVAETFEQAVAAAALVKVECSADASPHFDLRTEQYDAPKPAGGPPPDSRKGDFDRAFGSCALRIDESYSTPAQSQAMMEPPATLAIWHDANSRDAKAPRLTLHTSHQIVDWAQEAVAALFGLDREAVEILSPYVGGGFGAKLQVLPDAILAAACAKVTGRPVKIALPRPQIFNATSHRSATIQWVQLGADRHGVLKAVAHRCWSGNLPDRTFYEQAAAQTRHLYATPNLLIEQRNAALNLTLAASMRAPGEAVGLLALESAMDQLAELGQIDPIELRLRNEPKTDPETGKPFSERRLVECLKLGADKFGWSKRTAPGQRSEGAWMIGMGMACAIRTNLNRPSGAKVTLSGDGRLLVQTSMTDIGTGTYTILTQIAAEMLGLDPSMVTVALGDTDFPASSGSGGSWGAGSSGSAVYDACMNLRARLAHEARIPADRAVFARGRIGDGRRRSQPLRALVRRGALVATGSISFGSFSEQYYEAAYGAHFAEVGIDRDSGEIRLRRMLGVFDIGRVLNHATARSQLIGGMTLGVGAALSENLVADTRSGAFINHDFAEYLIPVQADIGEIDAIMLDAVDDKTNPLKSKGAGEIGVCGAGAAVANAIHNACGARVRDYPITLDKIMDHLG</sequence>
<evidence type="ECO:0000256" key="1">
    <source>
        <dbReference type="SAM" id="MobiDB-lite"/>
    </source>
</evidence>
<dbReference type="SUPFAM" id="SSF56003">
    <property type="entry name" value="Molybdenum cofactor-binding domain"/>
    <property type="match status" value="1"/>
</dbReference>
<dbReference type="SMART" id="SM01008">
    <property type="entry name" value="Ald_Xan_dh_C"/>
    <property type="match status" value="1"/>
</dbReference>
<evidence type="ECO:0000259" key="2">
    <source>
        <dbReference type="SMART" id="SM01008"/>
    </source>
</evidence>